<dbReference type="AlphaFoldDB" id="A0A8S2EHK5"/>
<proteinExistence type="predicted"/>
<organism evidence="2 4">
    <name type="scientific">Didymodactylos carnosus</name>
    <dbReference type="NCBI Taxonomy" id="1234261"/>
    <lineage>
        <taxon>Eukaryota</taxon>
        <taxon>Metazoa</taxon>
        <taxon>Spiralia</taxon>
        <taxon>Gnathifera</taxon>
        <taxon>Rotifera</taxon>
        <taxon>Eurotatoria</taxon>
        <taxon>Bdelloidea</taxon>
        <taxon>Philodinida</taxon>
        <taxon>Philodinidae</taxon>
        <taxon>Didymodactylos</taxon>
    </lineage>
</organism>
<feature type="compositionally biased region" description="Low complexity" evidence="1">
    <location>
        <begin position="131"/>
        <end position="145"/>
    </location>
</feature>
<dbReference type="Proteomes" id="UP000677228">
    <property type="component" value="Unassembled WGS sequence"/>
</dbReference>
<dbReference type="EMBL" id="CAJOBA010037070">
    <property type="protein sequence ID" value="CAF4035238.1"/>
    <property type="molecule type" value="Genomic_DNA"/>
</dbReference>
<feature type="region of interest" description="Disordered" evidence="1">
    <location>
        <begin position="126"/>
        <end position="145"/>
    </location>
</feature>
<protein>
    <submittedName>
        <fullName evidence="2">Uncharacterized protein</fullName>
    </submittedName>
</protein>
<dbReference type="EMBL" id="CAJNOK010015529">
    <property type="protein sequence ID" value="CAF1227207.1"/>
    <property type="molecule type" value="Genomic_DNA"/>
</dbReference>
<name>A0A8S2EHK5_9BILA</name>
<accession>A0A8S2EHK5</accession>
<evidence type="ECO:0000313" key="2">
    <source>
        <dbReference type="EMBL" id="CAF1227207.1"/>
    </source>
</evidence>
<evidence type="ECO:0000313" key="3">
    <source>
        <dbReference type="EMBL" id="CAF4035238.1"/>
    </source>
</evidence>
<evidence type="ECO:0000256" key="1">
    <source>
        <dbReference type="SAM" id="MobiDB-lite"/>
    </source>
</evidence>
<gene>
    <name evidence="2" type="ORF">OVA965_LOCUS25205</name>
    <name evidence="3" type="ORF">TMI583_LOCUS25928</name>
</gene>
<dbReference type="Proteomes" id="UP000682733">
    <property type="component" value="Unassembled WGS sequence"/>
</dbReference>
<comment type="caution">
    <text evidence="2">The sequence shown here is derived from an EMBL/GenBank/DDBJ whole genome shotgun (WGS) entry which is preliminary data.</text>
</comment>
<evidence type="ECO:0000313" key="4">
    <source>
        <dbReference type="Proteomes" id="UP000677228"/>
    </source>
</evidence>
<sequence length="145" mass="15828">MLSIPTQLPLGTLQPIGIPVSLPMVQADQTRHFFINNNTAAAWGQTNQFLLPPTFAAAAAAAAAARRNSVLLQDADQLWRTPLMAFDPNIDPTQQQQQSTTNKVSAAATLYPLELNDSRMFARINHQHQPTSSTSSSNNSNNRCQ</sequence>
<feature type="non-terminal residue" evidence="2">
    <location>
        <position position="1"/>
    </location>
</feature>
<reference evidence="2" key="1">
    <citation type="submission" date="2021-02" db="EMBL/GenBank/DDBJ databases">
        <authorList>
            <person name="Nowell W R."/>
        </authorList>
    </citation>
    <scope>NUCLEOTIDE SEQUENCE</scope>
</reference>